<sequence>MTFSLPKLRKLGEKGSFSDITNRIVNQMGNSIIHSMDNASKKYANCGVRGRCRRRTCCHTNQCYNNYSDKNSYRNDILVIFGELYANDDFCRLLNVFSQISSFVLETLFHIYKDRSLKNLTCPELASSSGHEEDINLVNK</sequence>
<evidence type="ECO:0000313" key="2">
    <source>
        <dbReference type="WBParaSite" id="nRc.2.0.1.t41747-RA"/>
    </source>
</evidence>
<accession>A0A915KUD3</accession>
<protein>
    <submittedName>
        <fullName evidence="2">Uncharacterized protein</fullName>
    </submittedName>
</protein>
<evidence type="ECO:0000313" key="1">
    <source>
        <dbReference type="Proteomes" id="UP000887565"/>
    </source>
</evidence>
<organism evidence="1 2">
    <name type="scientific">Romanomermis culicivorax</name>
    <name type="common">Nematode worm</name>
    <dbReference type="NCBI Taxonomy" id="13658"/>
    <lineage>
        <taxon>Eukaryota</taxon>
        <taxon>Metazoa</taxon>
        <taxon>Ecdysozoa</taxon>
        <taxon>Nematoda</taxon>
        <taxon>Enoplea</taxon>
        <taxon>Dorylaimia</taxon>
        <taxon>Mermithida</taxon>
        <taxon>Mermithoidea</taxon>
        <taxon>Mermithidae</taxon>
        <taxon>Romanomermis</taxon>
    </lineage>
</organism>
<keyword evidence="1" id="KW-1185">Reference proteome</keyword>
<reference evidence="2" key="1">
    <citation type="submission" date="2022-11" db="UniProtKB">
        <authorList>
            <consortium name="WormBaseParasite"/>
        </authorList>
    </citation>
    <scope>IDENTIFICATION</scope>
</reference>
<dbReference type="AlphaFoldDB" id="A0A915KUD3"/>
<dbReference type="WBParaSite" id="nRc.2.0.1.t41747-RA">
    <property type="protein sequence ID" value="nRc.2.0.1.t41747-RA"/>
    <property type="gene ID" value="nRc.2.0.1.g41747"/>
</dbReference>
<name>A0A915KUD3_ROMCU</name>
<proteinExistence type="predicted"/>
<dbReference type="Proteomes" id="UP000887565">
    <property type="component" value="Unplaced"/>
</dbReference>